<organism evidence="1 2">
    <name type="scientific">Brassica napus</name>
    <name type="common">Rape</name>
    <dbReference type="NCBI Taxonomy" id="3708"/>
    <lineage>
        <taxon>Eukaryota</taxon>
        <taxon>Viridiplantae</taxon>
        <taxon>Streptophyta</taxon>
        <taxon>Embryophyta</taxon>
        <taxon>Tracheophyta</taxon>
        <taxon>Spermatophyta</taxon>
        <taxon>Magnoliopsida</taxon>
        <taxon>eudicotyledons</taxon>
        <taxon>Gunneridae</taxon>
        <taxon>Pentapetalae</taxon>
        <taxon>rosids</taxon>
        <taxon>malvids</taxon>
        <taxon>Brassicales</taxon>
        <taxon>Brassicaceae</taxon>
        <taxon>Brassiceae</taxon>
        <taxon>Brassica</taxon>
    </lineage>
</organism>
<dbReference type="PANTHER" id="PTHR31065">
    <property type="entry name" value="PLATZ TRANSCRIPTION FACTOR FAMILY PROTEIN"/>
    <property type="match status" value="1"/>
</dbReference>
<evidence type="ECO:0000313" key="2">
    <source>
        <dbReference type="Proteomes" id="UP000824890"/>
    </source>
</evidence>
<sequence length="197" mass="23388">MLFSSKLTFGFCTDSLLHHIADRAGIRRFPWLIQMVKSRLFHEVCDQHIKEQRRYFCSDCMIPPICNVCFKKNDHKTILSFKRKERLHISYMDISGIHMFSVNRSWIVLINQRCENDVHRFRNNVSHRCKVCGWDFETASSAFCSIECRNTLGSQLDEMMGSLDDVVKRKENSEDVFEPIVKRKHRRKGTPYRSPFY</sequence>
<accession>A0ABQ8C5B6</accession>
<gene>
    <name evidence="1" type="ORF">HID58_035119</name>
</gene>
<reference evidence="1 2" key="1">
    <citation type="submission" date="2021-05" db="EMBL/GenBank/DDBJ databases">
        <title>Genome Assembly of Synthetic Allotetraploid Brassica napus Reveals Homoeologous Exchanges between Subgenomes.</title>
        <authorList>
            <person name="Davis J.T."/>
        </authorList>
    </citation>
    <scope>NUCLEOTIDE SEQUENCE [LARGE SCALE GENOMIC DNA]</scope>
    <source>
        <strain evidence="2">cv. Da-Ae</strain>
        <tissue evidence="1">Seedling</tissue>
    </source>
</reference>
<dbReference type="SUPFAM" id="SSF57845">
    <property type="entry name" value="B-box zinc-binding domain"/>
    <property type="match status" value="1"/>
</dbReference>
<dbReference type="Pfam" id="PF04640">
    <property type="entry name" value="PLATZ"/>
    <property type="match status" value="1"/>
</dbReference>
<dbReference type="EMBL" id="JAGKQM010000009">
    <property type="protein sequence ID" value="KAH0911798.1"/>
    <property type="molecule type" value="Genomic_DNA"/>
</dbReference>
<dbReference type="PANTHER" id="PTHR31065:SF39">
    <property type="entry name" value="PLATZ TRANSCRIPTION FACTOR FAMILY PROTEIN"/>
    <property type="match status" value="1"/>
</dbReference>
<evidence type="ECO:0000313" key="1">
    <source>
        <dbReference type="EMBL" id="KAH0911798.1"/>
    </source>
</evidence>
<evidence type="ECO:0008006" key="3">
    <source>
        <dbReference type="Google" id="ProtNLM"/>
    </source>
</evidence>
<dbReference type="Proteomes" id="UP000824890">
    <property type="component" value="Unassembled WGS sequence"/>
</dbReference>
<comment type="caution">
    <text evidence="1">The sequence shown here is derived from an EMBL/GenBank/DDBJ whole genome shotgun (WGS) entry which is preliminary data.</text>
</comment>
<name>A0ABQ8C5B6_BRANA</name>
<dbReference type="Gene3D" id="3.30.160.60">
    <property type="entry name" value="Classic Zinc Finger"/>
    <property type="match status" value="1"/>
</dbReference>
<proteinExistence type="predicted"/>
<dbReference type="InterPro" id="IPR006734">
    <property type="entry name" value="PLATZ"/>
</dbReference>
<protein>
    <recommendedName>
        <fullName evidence="3">PLATZ transcription factor family protein</fullName>
    </recommendedName>
</protein>
<keyword evidence="2" id="KW-1185">Reference proteome</keyword>